<name>A0A2Z7CJJ4_9LAMI</name>
<proteinExistence type="inferred from homology"/>
<comment type="similarity">
    <text evidence="3">Belongs to the GRAS family.</text>
</comment>
<evidence type="ECO:0000256" key="3">
    <source>
        <dbReference type="PROSITE-ProRule" id="PRU01191"/>
    </source>
</evidence>
<gene>
    <name evidence="4" type="ORF">F511_32468</name>
</gene>
<dbReference type="AlphaFoldDB" id="A0A2Z7CJJ4"/>
<dbReference type="PROSITE" id="PS50985">
    <property type="entry name" value="GRAS"/>
    <property type="match status" value="1"/>
</dbReference>
<sequence>MIEMQYNYNDLRAKGTGGGFASSSFEANFKKDGTFTKIEPISVLDTRSPSPSTSTSTFPLYNNATQAGNTAANKHTMVASATTGGGGGGEEEYSIGPLSLHDGALELCGHWISDKFNLGVEERENFSESAASQSEILKLFLQAGNQNVFQCNMGFGAMDTGLEFTGFSGSTLMANDFSSYNTPLLSLSESGFSFNDNKDLFGSDSNCVLSHNNGNTLACLGPGTVFEHQHEILEEKAEIFNPQVCLTPSVVQNAANLSMTNFNPSIFGTQQEQHHRLQSCHNNPNVGITNSKLCSQNRNVQFVDSGLELLIMKQQQSPQILQHLEDGKKKPLLVPKHETVDGCLGQLSTIPSEQQQVVCDLLYKVAESMMAGNFSNAQGILARLNQLLSPIAEPFLRSAFYVKEALQSVLVVPNHIAPVPPRIPTPFDGMFKMGAYKVFSDVSPVIQFTNFTANQAFLEALDNSEHIHVIDFDIGFGAHWSSFLQELPRKNGGVISVKITAFVSPCSHHAIEISLMHENLAHFANGLGIKFELDVVNIDSFDPNSGSVSLFRSSESEAIAVNFPIWSFTSCLSSLPSYISLIKKLSPKIIVSLDRGFERIDLPFSHHILHTLQYYEALLASVDATNMASDAAKKIEKFLFQPRIESTVFGRLFYSDIMPPWRNLFTTAGFLPAPISSFSLTQADCVLKRTQVRGFHVEKQQASLVLCWQQCELISISAWTC</sequence>
<keyword evidence="1" id="KW-0805">Transcription regulation</keyword>
<evidence type="ECO:0000313" key="5">
    <source>
        <dbReference type="Proteomes" id="UP000250235"/>
    </source>
</evidence>
<dbReference type="OrthoDB" id="666726at2759"/>
<feature type="short sequence motif" description="VHIID" evidence="3">
    <location>
        <begin position="467"/>
        <end position="471"/>
    </location>
</feature>
<evidence type="ECO:0000256" key="1">
    <source>
        <dbReference type="ARBA" id="ARBA00023015"/>
    </source>
</evidence>
<organism evidence="4 5">
    <name type="scientific">Dorcoceras hygrometricum</name>
    <dbReference type="NCBI Taxonomy" id="472368"/>
    <lineage>
        <taxon>Eukaryota</taxon>
        <taxon>Viridiplantae</taxon>
        <taxon>Streptophyta</taxon>
        <taxon>Embryophyta</taxon>
        <taxon>Tracheophyta</taxon>
        <taxon>Spermatophyta</taxon>
        <taxon>Magnoliopsida</taxon>
        <taxon>eudicotyledons</taxon>
        <taxon>Gunneridae</taxon>
        <taxon>Pentapetalae</taxon>
        <taxon>asterids</taxon>
        <taxon>lamiids</taxon>
        <taxon>Lamiales</taxon>
        <taxon>Gesneriaceae</taxon>
        <taxon>Didymocarpoideae</taxon>
        <taxon>Trichosporeae</taxon>
        <taxon>Loxocarpinae</taxon>
        <taxon>Dorcoceras</taxon>
    </lineage>
</organism>
<comment type="caution">
    <text evidence="3">Lacks conserved residue(s) required for the propagation of feature annotation.</text>
</comment>
<protein>
    <submittedName>
        <fullName evidence="4">Scarecrow-like protein 22</fullName>
    </submittedName>
</protein>
<reference evidence="4 5" key="1">
    <citation type="journal article" date="2015" name="Proc. Natl. Acad. Sci. U.S.A.">
        <title>The resurrection genome of Boea hygrometrica: A blueprint for survival of dehydration.</title>
        <authorList>
            <person name="Xiao L."/>
            <person name="Yang G."/>
            <person name="Zhang L."/>
            <person name="Yang X."/>
            <person name="Zhao S."/>
            <person name="Ji Z."/>
            <person name="Zhou Q."/>
            <person name="Hu M."/>
            <person name="Wang Y."/>
            <person name="Chen M."/>
            <person name="Xu Y."/>
            <person name="Jin H."/>
            <person name="Xiao X."/>
            <person name="Hu G."/>
            <person name="Bao F."/>
            <person name="Hu Y."/>
            <person name="Wan P."/>
            <person name="Li L."/>
            <person name="Deng X."/>
            <person name="Kuang T."/>
            <person name="Xiang C."/>
            <person name="Zhu J.K."/>
            <person name="Oliver M.J."/>
            <person name="He Y."/>
        </authorList>
    </citation>
    <scope>NUCLEOTIDE SEQUENCE [LARGE SCALE GENOMIC DNA]</scope>
    <source>
        <strain evidence="5">cv. XS01</strain>
    </source>
</reference>
<dbReference type="Proteomes" id="UP000250235">
    <property type="component" value="Unassembled WGS sequence"/>
</dbReference>
<feature type="region of interest" description="VHIID" evidence="3">
    <location>
        <begin position="436"/>
        <end position="501"/>
    </location>
</feature>
<dbReference type="PANTHER" id="PTHR31636">
    <property type="entry name" value="OSJNBA0084A10.13 PROTEIN-RELATED"/>
    <property type="match status" value="1"/>
</dbReference>
<keyword evidence="2" id="KW-0804">Transcription</keyword>
<evidence type="ECO:0000313" key="4">
    <source>
        <dbReference type="EMBL" id="KZV47108.1"/>
    </source>
</evidence>
<keyword evidence="5" id="KW-1185">Reference proteome</keyword>
<accession>A0A2Z7CJJ4</accession>
<feature type="region of interest" description="SAW" evidence="3">
    <location>
        <begin position="649"/>
        <end position="720"/>
    </location>
</feature>
<dbReference type="Pfam" id="PF03514">
    <property type="entry name" value="GRAS"/>
    <property type="match status" value="1"/>
</dbReference>
<evidence type="ECO:0000256" key="2">
    <source>
        <dbReference type="ARBA" id="ARBA00023163"/>
    </source>
</evidence>
<dbReference type="EMBL" id="KQ995316">
    <property type="protein sequence ID" value="KZV47108.1"/>
    <property type="molecule type" value="Genomic_DNA"/>
</dbReference>
<dbReference type="InterPro" id="IPR005202">
    <property type="entry name" value="TF_GRAS"/>
</dbReference>